<dbReference type="SMART" id="SM00470">
    <property type="entry name" value="ParB"/>
    <property type="match status" value="1"/>
</dbReference>
<dbReference type="SUPFAM" id="SSF110849">
    <property type="entry name" value="ParB/Sulfiredoxin"/>
    <property type="match status" value="1"/>
</dbReference>
<proteinExistence type="predicted"/>
<accession>A0A8S5P389</accession>
<dbReference type="CDD" id="cd16402">
    <property type="entry name" value="ParB_N_like_MT"/>
    <property type="match status" value="1"/>
</dbReference>
<dbReference type="Pfam" id="PF02195">
    <property type="entry name" value="ParB_N"/>
    <property type="match status" value="1"/>
</dbReference>
<dbReference type="Gene3D" id="3.90.1530.10">
    <property type="entry name" value="Conserved hypothetical protein from pyrococcus furiosus pfu- 392566-001, ParB domain"/>
    <property type="match status" value="1"/>
</dbReference>
<sequence>MNIEYVKTGSVKPYDKNPRRNDDSVEFVANSIKEFGFQQPIVVDKDMVVIAGHTRLKAAKKLKLKEVPVIVADNLTDEQAKAYRLADNKVSESSEWDFELLDDELNQILNIDMDDFGFDFTEDEEDEEDEEPEEKHNERERTGNAYNLSEYDRVNAVGDYDIPRLDPVDYAPKDLIPFNYMLTSNDYDSGVHFYVDDYQFERIWNCPDEYLDKISNFDCMLTPDFSLYMEMPIAMQIWNTYRSRLIGQMAQRRGITVIPTVSWCRDNSFDFCFDGLPERATLSISTIGIKKEDYNFGVWKDGMDEMLLRLQPKRLLVYGGKVPYDYGDTEVIYYKNKTTERMKQKGDVV</sequence>
<protein>
    <submittedName>
        <fullName evidence="3">ParB protein</fullName>
    </submittedName>
</protein>
<dbReference type="GO" id="GO:0045881">
    <property type="term" value="P:positive regulation of sporulation resulting in formation of a cellular spore"/>
    <property type="evidence" value="ECO:0007669"/>
    <property type="project" value="TreeGrafter"/>
</dbReference>
<dbReference type="InterPro" id="IPR025530">
    <property type="entry name" value="DUF4417"/>
</dbReference>
<feature type="region of interest" description="Disordered" evidence="1">
    <location>
        <begin position="122"/>
        <end position="145"/>
    </location>
</feature>
<dbReference type="InterPro" id="IPR003115">
    <property type="entry name" value="ParB_N"/>
</dbReference>
<dbReference type="PANTHER" id="PTHR33375">
    <property type="entry name" value="CHROMOSOME-PARTITIONING PROTEIN PARB-RELATED"/>
    <property type="match status" value="1"/>
</dbReference>
<dbReference type="InterPro" id="IPR050336">
    <property type="entry name" value="Chromosome_partition/occlusion"/>
</dbReference>
<evidence type="ECO:0000259" key="2">
    <source>
        <dbReference type="SMART" id="SM00470"/>
    </source>
</evidence>
<dbReference type="PANTHER" id="PTHR33375:SF1">
    <property type="entry name" value="CHROMOSOME-PARTITIONING PROTEIN PARB-RELATED"/>
    <property type="match status" value="1"/>
</dbReference>
<feature type="domain" description="ParB-like N-terminal" evidence="2">
    <location>
        <begin position="4"/>
        <end position="89"/>
    </location>
</feature>
<dbReference type="GO" id="GO:0007059">
    <property type="term" value="P:chromosome segregation"/>
    <property type="evidence" value="ECO:0007669"/>
    <property type="project" value="TreeGrafter"/>
</dbReference>
<name>A0A8S5P389_9CAUD</name>
<feature type="compositionally biased region" description="Basic and acidic residues" evidence="1">
    <location>
        <begin position="133"/>
        <end position="142"/>
    </location>
</feature>
<feature type="region of interest" description="Disordered" evidence="1">
    <location>
        <begin position="1"/>
        <end position="20"/>
    </location>
</feature>
<dbReference type="Pfam" id="PF14386">
    <property type="entry name" value="DUF4417"/>
    <property type="match status" value="1"/>
</dbReference>
<evidence type="ECO:0000256" key="1">
    <source>
        <dbReference type="SAM" id="MobiDB-lite"/>
    </source>
</evidence>
<dbReference type="InterPro" id="IPR036086">
    <property type="entry name" value="ParB/Sulfiredoxin_sf"/>
</dbReference>
<dbReference type="EMBL" id="BK015319">
    <property type="protein sequence ID" value="DAE01088.1"/>
    <property type="molecule type" value="Genomic_DNA"/>
</dbReference>
<organism evidence="3">
    <name type="scientific">Myoviridae sp. ctegP15</name>
    <dbReference type="NCBI Taxonomy" id="2825146"/>
    <lineage>
        <taxon>Viruses</taxon>
        <taxon>Duplodnaviria</taxon>
        <taxon>Heunggongvirae</taxon>
        <taxon>Uroviricota</taxon>
        <taxon>Caudoviricetes</taxon>
    </lineage>
</organism>
<feature type="compositionally biased region" description="Acidic residues" evidence="1">
    <location>
        <begin position="122"/>
        <end position="132"/>
    </location>
</feature>
<evidence type="ECO:0000313" key="3">
    <source>
        <dbReference type="EMBL" id="DAE01088.1"/>
    </source>
</evidence>
<reference evidence="3" key="1">
    <citation type="journal article" date="2021" name="Proc. Natl. Acad. Sci. U.S.A.">
        <title>A Catalog of Tens of Thousands of Viruses from Human Metagenomes Reveals Hidden Associations with Chronic Diseases.</title>
        <authorList>
            <person name="Tisza M.J."/>
            <person name="Buck C.B."/>
        </authorList>
    </citation>
    <scope>NUCLEOTIDE SEQUENCE</scope>
    <source>
        <strain evidence="3">CtegP15</strain>
    </source>
</reference>